<feature type="transmembrane region" description="Helical" evidence="1">
    <location>
        <begin position="782"/>
        <end position="802"/>
    </location>
</feature>
<keyword evidence="3" id="KW-1185">Reference proteome</keyword>
<organism evidence="3 4">
    <name type="scientific">Caenorhabditis tropicalis</name>
    <dbReference type="NCBI Taxonomy" id="1561998"/>
    <lineage>
        <taxon>Eukaryota</taxon>
        <taxon>Metazoa</taxon>
        <taxon>Ecdysozoa</taxon>
        <taxon>Nematoda</taxon>
        <taxon>Chromadorea</taxon>
        <taxon>Rhabditida</taxon>
        <taxon>Rhabditina</taxon>
        <taxon>Rhabditomorpha</taxon>
        <taxon>Rhabditoidea</taxon>
        <taxon>Rhabditidae</taxon>
        <taxon>Peloderinae</taxon>
        <taxon>Caenorhabditis</taxon>
    </lineage>
</organism>
<name>A0A1I7UU54_9PELO</name>
<dbReference type="AlphaFoldDB" id="A0A1I7UU54"/>
<evidence type="ECO:0000256" key="1">
    <source>
        <dbReference type="SAM" id="Phobius"/>
    </source>
</evidence>
<feature type="signal peptide" evidence="2">
    <location>
        <begin position="1"/>
        <end position="19"/>
    </location>
</feature>
<evidence type="ECO:0000313" key="3">
    <source>
        <dbReference type="Proteomes" id="UP000095282"/>
    </source>
</evidence>
<keyword evidence="1" id="KW-0472">Membrane</keyword>
<reference evidence="4" key="1">
    <citation type="submission" date="2016-11" db="UniProtKB">
        <authorList>
            <consortium name="WormBaseParasite"/>
        </authorList>
    </citation>
    <scope>IDENTIFICATION</scope>
</reference>
<feature type="chain" id="PRO_5009309351" evidence="2">
    <location>
        <begin position="20"/>
        <end position="850"/>
    </location>
</feature>
<dbReference type="STRING" id="1561998.A0A1I7UU54"/>
<dbReference type="Proteomes" id="UP000095282">
    <property type="component" value="Unplaced"/>
</dbReference>
<dbReference type="PANTHER" id="PTHR34152">
    <property type="entry name" value="PROTEIN CBG12353-RELATED"/>
    <property type="match status" value="1"/>
</dbReference>
<proteinExistence type="predicted"/>
<dbReference type="PANTHER" id="PTHR34152:SF6">
    <property type="entry name" value="GPDPASE_MEMB DOMAIN-CONTAINING PROTEIN-RELATED"/>
    <property type="match status" value="1"/>
</dbReference>
<protein>
    <submittedName>
        <fullName evidence="4">WSN domain-containing protein</fullName>
    </submittedName>
</protein>
<feature type="transmembrane region" description="Helical" evidence="1">
    <location>
        <begin position="748"/>
        <end position="770"/>
    </location>
</feature>
<keyword evidence="2" id="KW-0732">Signal</keyword>
<evidence type="ECO:0000256" key="2">
    <source>
        <dbReference type="SAM" id="SignalP"/>
    </source>
</evidence>
<keyword evidence="1" id="KW-0812">Transmembrane</keyword>
<evidence type="ECO:0000313" key="4">
    <source>
        <dbReference type="WBParaSite" id="Csp11.Scaffold630.g19369.t2"/>
    </source>
</evidence>
<accession>A0A1I7UU54</accession>
<sequence length="850" mass="99121">MRIEILLIGISVILPLASEKPFKSEFPSSNHPNEISNTDVNIQMSEIRFQLGDIGQRTKEELLEWELSNGNVSSMELMEKVLSGRSLDAHLFDEYVQMDISNGIEELNELADEWKRAKELNVKEEDRKKILDALDGLKVINSSSLTTELEEKIRDFIEKNRYNGISSEIFQTLEDHLFPALKQIRIIVQQFPKENYATQDQIDRISFTEYDEIILRAQKVSSHFGEMVKDFKYKLEGFSSTEIDPRKYFEEAIRFIEVAENQAKNVDISILKGLENEMKPIEELRDKTIGEVKNLTEKLEDTVSKMKGVGTQEEVLEEYKSIESASKFLQKVENFFYSVNRVVRQFQTMKKRWSPTINHLDQLQIPPGSLSEHLKKLQVCPSFPMYYRNRISDNFLKQLNEILDLHSILKVFVEKLKGHNYPELLEKFSNAVHPGYRKMAIILQTFYDFNPAIFDNIRGDVEPIEKGLRTTKTEVLVRKYNILRNQMNTDLEEIVKYFGYDFWEAEEHLKCLLGLVSEAKPLIELPPKVWDFDLRTTRHLVETVLGFKRIHRMMVELNEWKFEKKMESFGLNEKDVNAIQEGIEVVEQLRDIDGLLKEMNELSGINGSEVEEAWQTVRTALIQLNSELSDHLPPIDTNLTHLRSAISVIQLPSDLPIQLIIDWVNENLKGVVRSEYENTLQRLIHLDFENYSKKLDEMSHAIDKWSGNKGSAKEEEKEEEDCLVVRAWFFFEEISEFQNNTCTTTQSFLITSNILYAIIPLYFLFISAFTITKCPGNQILPFWLALLALLIIIDRVFFWKILANEVSFEKTYPMPGDIDQLKKWEKDRNKSSSKVMIYLKTNLRIVFFLA</sequence>
<dbReference type="WBParaSite" id="Csp11.Scaffold630.g19369.t2">
    <property type="protein sequence ID" value="Csp11.Scaffold630.g19369.t2"/>
    <property type="gene ID" value="Csp11.Scaffold630.g19369"/>
</dbReference>
<dbReference type="eggNOG" id="ENOG502TIBC">
    <property type="taxonomic scope" value="Eukaryota"/>
</dbReference>
<keyword evidence="1" id="KW-1133">Transmembrane helix</keyword>